<dbReference type="PANTHER" id="PTHR46124">
    <property type="entry name" value="D-AMINOACYL-TRNA DEACYLASE"/>
    <property type="match status" value="1"/>
</dbReference>
<dbReference type="InterPro" id="IPR015991">
    <property type="entry name" value="TatD/YcfH-like"/>
</dbReference>
<gene>
    <name evidence="4" type="ORF">UX78_C0002G0028</name>
</gene>
<dbReference type="Gene3D" id="3.20.20.140">
    <property type="entry name" value="Metal-dependent hydrolases"/>
    <property type="match status" value="1"/>
</dbReference>
<dbReference type="AlphaFoldDB" id="A0A0G1TRR6"/>
<evidence type="ECO:0000313" key="5">
    <source>
        <dbReference type="Proteomes" id="UP000034607"/>
    </source>
</evidence>
<evidence type="ECO:0008006" key="6">
    <source>
        <dbReference type="Google" id="ProtNLM"/>
    </source>
</evidence>
<proteinExistence type="predicted"/>
<evidence type="ECO:0000256" key="1">
    <source>
        <dbReference type="ARBA" id="ARBA00022723"/>
    </source>
</evidence>
<dbReference type="FunFam" id="3.20.20.140:FF:000005">
    <property type="entry name" value="TatD family hydrolase"/>
    <property type="match status" value="1"/>
</dbReference>
<dbReference type="PANTHER" id="PTHR46124:SF2">
    <property type="entry name" value="D-AMINOACYL-TRNA DEACYLASE"/>
    <property type="match status" value="1"/>
</dbReference>
<dbReference type="EMBL" id="LCNM01000002">
    <property type="protein sequence ID" value="KKU56848.1"/>
    <property type="molecule type" value="Genomic_DNA"/>
</dbReference>
<feature type="binding site" evidence="3">
    <location>
        <position position="9"/>
    </location>
    <ligand>
        <name>a divalent metal cation</name>
        <dbReference type="ChEBI" id="CHEBI:60240"/>
        <label>1</label>
    </ligand>
</feature>
<feature type="binding site" evidence="3">
    <location>
        <position position="7"/>
    </location>
    <ligand>
        <name>a divalent metal cation</name>
        <dbReference type="ChEBI" id="CHEBI:60240"/>
        <label>1</label>
    </ligand>
</feature>
<dbReference type="GO" id="GO:0004536">
    <property type="term" value="F:DNA nuclease activity"/>
    <property type="evidence" value="ECO:0007669"/>
    <property type="project" value="InterPro"/>
</dbReference>
<dbReference type="Pfam" id="PF01026">
    <property type="entry name" value="TatD_DNase"/>
    <property type="match status" value="1"/>
</dbReference>
<dbReference type="InterPro" id="IPR018228">
    <property type="entry name" value="DNase_TatD-rel_CS"/>
</dbReference>
<feature type="binding site" evidence="3">
    <location>
        <position position="93"/>
    </location>
    <ligand>
        <name>a divalent metal cation</name>
        <dbReference type="ChEBI" id="CHEBI:60240"/>
        <label>1</label>
    </ligand>
</feature>
<sequence length="260" mass="29669">MGWIDAHCHLEDPGFEGEVEMVIRRAREAGVTGMINSAGNLEESRKAIETASKYEGVWATIGVHPDEINNFQFSMLSQLKNLTNHKKVVAIGETGLDFRADTTLEEKQMQIELFKFNIALVVEARLPIVVHCRNAFDDAFRVLSTKYKVLRGIQMHCWTGSWEWAEKFLGLGCYMGFGGMVTYRKNEELREVVRLMPEERLLLETDAPYLAPQAMRGSKNEPANLIEAAKTIAREREMSLDKLEKITTQNAVKLFRRMQI</sequence>
<dbReference type="PROSITE" id="PS01091">
    <property type="entry name" value="TATD_3"/>
    <property type="match status" value="1"/>
</dbReference>
<evidence type="ECO:0000256" key="2">
    <source>
        <dbReference type="ARBA" id="ARBA00022801"/>
    </source>
</evidence>
<dbReference type="Proteomes" id="UP000034607">
    <property type="component" value="Unassembled WGS sequence"/>
</dbReference>
<evidence type="ECO:0000313" key="4">
    <source>
        <dbReference type="EMBL" id="KKU56848.1"/>
    </source>
</evidence>
<dbReference type="GO" id="GO:0046872">
    <property type="term" value="F:metal ion binding"/>
    <property type="evidence" value="ECO:0007669"/>
    <property type="project" value="UniProtKB-KW"/>
</dbReference>
<reference evidence="4 5" key="1">
    <citation type="journal article" date="2015" name="Nature">
        <title>rRNA introns, odd ribosomes, and small enigmatic genomes across a large radiation of phyla.</title>
        <authorList>
            <person name="Brown C.T."/>
            <person name="Hug L.A."/>
            <person name="Thomas B.C."/>
            <person name="Sharon I."/>
            <person name="Castelle C.J."/>
            <person name="Singh A."/>
            <person name="Wilkins M.J."/>
            <person name="Williams K.H."/>
            <person name="Banfield J.F."/>
        </authorList>
    </citation>
    <scope>NUCLEOTIDE SEQUENCE [LARGE SCALE GENOMIC DNA]</scope>
</reference>
<accession>A0A0G1TRR6</accession>
<keyword evidence="2" id="KW-0378">Hydrolase</keyword>
<comment type="caution">
    <text evidence="4">The sequence shown here is derived from an EMBL/GenBank/DDBJ whole genome shotgun (WGS) entry which is preliminary data.</text>
</comment>
<dbReference type="SUPFAM" id="SSF51556">
    <property type="entry name" value="Metallo-dependent hydrolases"/>
    <property type="match status" value="1"/>
</dbReference>
<dbReference type="GO" id="GO:0005829">
    <property type="term" value="C:cytosol"/>
    <property type="evidence" value="ECO:0007669"/>
    <property type="project" value="TreeGrafter"/>
</dbReference>
<dbReference type="InterPro" id="IPR001130">
    <property type="entry name" value="TatD-like"/>
</dbReference>
<feature type="binding site" evidence="3">
    <location>
        <position position="156"/>
    </location>
    <ligand>
        <name>a divalent metal cation</name>
        <dbReference type="ChEBI" id="CHEBI:60240"/>
        <label>2</label>
    </ligand>
</feature>
<evidence type="ECO:0000256" key="3">
    <source>
        <dbReference type="PIRSR" id="PIRSR005902-1"/>
    </source>
</evidence>
<feature type="binding site" evidence="3">
    <location>
        <position position="131"/>
    </location>
    <ligand>
        <name>a divalent metal cation</name>
        <dbReference type="ChEBI" id="CHEBI:60240"/>
        <label>2</label>
    </ligand>
</feature>
<dbReference type="NCBIfam" id="TIGR00010">
    <property type="entry name" value="YchF/TatD family DNA exonuclease"/>
    <property type="match status" value="1"/>
</dbReference>
<dbReference type="InterPro" id="IPR032466">
    <property type="entry name" value="Metal_Hydrolase"/>
</dbReference>
<dbReference type="PROSITE" id="PS01090">
    <property type="entry name" value="TATD_2"/>
    <property type="match status" value="1"/>
</dbReference>
<dbReference type="CDD" id="cd01310">
    <property type="entry name" value="TatD_DNAse"/>
    <property type="match status" value="1"/>
</dbReference>
<feature type="binding site" evidence="3">
    <location>
        <position position="206"/>
    </location>
    <ligand>
        <name>a divalent metal cation</name>
        <dbReference type="ChEBI" id="CHEBI:60240"/>
        <label>1</label>
    </ligand>
</feature>
<keyword evidence="1 3" id="KW-0479">Metal-binding</keyword>
<dbReference type="GO" id="GO:0016788">
    <property type="term" value="F:hydrolase activity, acting on ester bonds"/>
    <property type="evidence" value="ECO:0007669"/>
    <property type="project" value="InterPro"/>
</dbReference>
<dbReference type="PIRSF" id="PIRSF005902">
    <property type="entry name" value="DNase_TatD"/>
    <property type="match status" value="1"/>
</dbReference>
<dbReference type="PATRIC" id="fig|1618357.3.peg.117"/>
<protein>
    <recommendedName>
        <fullName evidence="6">Hydrolase, TatD family</fullName>
    </recommendedName>
</protein>
<organism evidence="4 5">
    <name type="scientific">Candidatus Amesbacteria bacterium GW2011_GWA2_47_11</name>
    <dbReference type="NCBI Taxonomy" id="1618357"/>
    <lineage>
        <taxon>Bacteria</taxon>
        <taxon>Candidatus Amesiibacteriota</taxon>
    </lineage>
</organism>
<name>A0A0G1TRR6_9BACT</name>